<dbReference type="OrthoDB" id="260093at2"/>
<accession>A0A5C5XNQ0</accession>
<keyword evidence="2" id="KW-0732">Signal</keyword>
<feature type="chain" id="PRO_5023031143" description="Protein BatD" evidence="2">
    <location>
        <begin position="30"/>
        <end position="318"/>
    </location>
</feature>
<proteinExistence type="predicted"/>
<evidence type="ECO:0000313" key="3">
    <source>
        <dbReference type="EMBL" id="TWT63392.1"/>
    </source>
</evidence>
<name>A0A5C5XNQ0_9PLAN</name>
<feature type="signal peptide" evidence="2">
    <location>
        <begin position="1"/>
        <end position="29"/>
    </location>
</feature>
<keyword evidence="1" id="KW-0472">Membrane</keyword>
<comment type="caution">
    <text evidence="3">The sequence shown here is derived from an EMBL/GenBank/DDBJ whole genome shotgun (WGS) entry which is preliminary data.</text>
</comment>
<keyword evidence="4" id="KW-1185">Reference proteome</keyword>
<dbReference type="AlphaFoldDB" id="A0A5C5XNQ0"/>
<evidence type="ECO:0008006" key="5">
    <source>
        <dbReference type="Google" id="ProtNLM"/>
    </source>
</evidence>
<dbReference type="Pfam" id="PF13584">
    <property type="entry name" value="BatD"/>
    <property type="match status" value="1"/>
</dbReference>
<sequence precursor="true">MNRQHIISEFKLLALVGALVLIGLNSSSAATPAVQEEVSKKSVQVAEPFTVAWTVTASANAKVTFPESGKQLGDFDIMDTNDLFDIPVENSAARTWTRRMTLESIQTGELTIPSLEIQVSDASGSQRVRSDPVTIHVASVLEDRSDPTQFRDIQSVVNVEVPVLPTYEWVWWTAGGFSGLVLLSMTVLFVTRRKSKLSPEKWALLQLDNLELEIEAGSTDSEKVTDKISEIVHDFLQLQLGISESGCTSDELLRQVHKDEQFSSDSTEQLTKLFSSLDQSKYAGLKMDSETLLSTLQETRLLVQRVTKELIAVSTGVD</sequence>
<dbReference type="Proteomes" id="UP000316095">
    <property type="component" value="Unassembled WGS sequence"/>
</dbReference>
<keyword evidence="1" id="KW-0812">Transmembrane</keyword>
<reference evidence="3 4" key="1">
    <citation type="submission" date="2019-02" db="EMBL/GenBank/DDBJ databases">
        <title>Deep-cultivation of Planctomycetes and their phenomic and genomic characterization uncovers novel biology.</title>
        <authorList>
            <person name="Wiegand S."/>
            <person name="Jogler M."/>
            <person name="Boedeker C."/>
            <person name="Pinto D."/>
            <person name="Vollmers J."/>
            <person name="Rivas-Marin E."/>
            <person name="Kohn T."/>
            <person name="Peeters S.H."/>
            <person name="Heuer A."/>
            <person name="Rast P."/>
            <person name="Oberbeckmann S."/>
            <person name="Bunk B."/>
            <person name="Jeske O."/>
            <person name="Meyerdierks A."/>
            <person name="Storesund J.E."/>
            <person name="Kallscheuer N."/>
            <person name="Luecker S."/>
            <person name="Lage O.M."/>
            <person name="Pohl T."/>
            <person name="Merkel B.J."/>
            <person name="Hornburger P."/>
            <person name="Mueller R.-W."/>
            <person name="Bruemmer F."/>
            <person name="Labrenz M."/>
            <person name="Spormann A.M."/>
            <person name="Op Den Camp H."/>
            <person name="Overmann J."/>
            <person name="Amann R."/>
            <person name="Jetten M.S.M."/>
            <person name="Mascher T."/>
            <person name="Medema M.H."/>
            <person name="Devos D.P."/>
            <person name="Kaster A.-K."/>
            <person name="Ovreas L."/>
            <person name="Rohde M."/>
            <person name="Galperin M.Y."/>
            <person name="Jogler C."/>
        </authorList>
    </citation>
    <scope>NUCLEOTIDE SEQUENCE [LARGE SCALE GENOMIC DNA]</scope>
    <source>
        <strain evidence="3 4">Pan54</strain>
    </source>
</reference>
<evidence type="ECO:0000313" key="4">
    <source>
        <dbReference type="Proteomes" id="UP000316095"/>
    </source>
</evidence>
<dbReference type="InterPro" id="IPR025738">
    <property type="entry name" value="BatD"/>
</dbReference>
<dbReference type="EMBL" id="SJPG01000001">
    <property type="protein sequence ID" value="TWT63392.1"/>
    <property type="molecule type" value="Genomic_DNA"/>
</dbReference>
<gene>
    <name evidence="3" type="ORF">Pan54_41450</name>
</gene>
<feature type="transmembrane region" description="Helical" evidence="1">
    <location>
        <begin position="169"/>
        <end position="191"/>
    </location>
</feature>
<organism evidence="3 4">
    <name type="scientific">Rubinisphaera italica</name>
    <dbReference type="NCBI Taxonomy" id="2527969"/>
    <lineage>
        <taxon>Bacteria</taxon>
        <taxon>Pseudomonadati</taxon>
        <taxon>Planctomycetota</taxon>
        <taxon>Planctomycetia</taxon>
        <taxon>Planctomycetales</taxon>
        <taxon>Planctomycetaceae</taxon>
        <taxon>Rubinisphaera</taxon>
    </lineage>
</organism>
<evidence type="ECO:0000256" key="2">
    <source>
        <dbReference type="SAM" id="SignalP"/>
    </source>
</evidence>
<protein>
    <recommendedName>
        <fullName evidence="5">Protein BatD</fullName>
    </recommendedName>
</protein>
<dbReference type="RefSeq" id="WP_146505149.1">
    <property type="nucleotide sequence ID" value="NZ_SJPG01000001.1"/>
</dbReference>
<evidence type="ECO:0000256" key="1">
    <source>
        <dbReference type="SAM" id="Phobius"/>
    </source>
</evidence>
<keyword evidence="1" id="KW-1133">Transmembrane helix</keyword>